<dbReference type="AlphaFoldDB" id="A0A1I4SHG5"/>
<gene>
    <name evidence="1" type="ORF">SAMN02982985_04772</name>
</gene>
<organism evidence="1 2">
    <name type="scientific">Rugamonas rubra</name>
    <dbReference type="NCBI Taxonomy" id="758825"/>
    <lineage>
        <taxon>Bacteria</taxon>
        <taxon>Pseudomonadati</taxon>
        <taxon>Pseudomonadota</taxon>
        <taxon>Betaproteobacteria</taxon>
        <taxon>Burkholderiales</taxon>
        <taxon>Oxalobacteraceae</taxon>
        <taxon>Telluria group</taxon>
        <taxon>Rugamonas</taxon>
    </lineage>
</organism>
<dbReference type="InterPro" id="IPR036514">
    <property type="entry name" value="SGNH_hydro_sf"/>
</dbReference>
<keyword evidence="2" id="KW-1185">Reference proteome</keyword>
<name>A0A1I4SHG5_9BURK</name>
<dbReference type="Gene3D" id="3.40.50.1110">
    <property type="entry name" value="SGNH hydrolase"/>
    <property type="match status" value="1"/>
</dbReference>
<dbReference type="OrthoDB" id="8708771at2"/>
<dbReference type="STRING" id="758825.SAMN02982985_04772"/>
<sequence length="656" mass="66786">MTIRLLCAYDKYPANAIVALDAGTEAGLIAAKQATATLTGGDTYFVPVQPVQQAQPLVGGGRASIKAGEQVPISLPEGQALTITGAANTTGVAYLLDPVLGGTNSLRSWAIGAGSFTTPAYAGTQQFLISCSAGSVDVLVGAAVLNIPAPRPRDGVVILGDSTAQKHSVEVPVTIVDNGNGTATATITSPQTGQNAYTGDRVTFAGMVDSKLNQINALILSHTLSGALVTSVTYATTGPYIPVSGGFAPIMYLAWQEAGYGSVIWAKAMCGATFKIVGNYSAGGADSDGLQSVIESAMGTGASVALFKVGTNNVYARGFTADYSIASIKPLMDRCVQLGVKPVLTSIPPNTGGTGALSAKLAPVNRWAQSYLPQIGGRYVNTWMGSANGLLYADPASVVGLPSTGMLADNAHDARLGAWAGAKRIAQALLNYFPASRATYPMACDVVASGKIYFDNALLQGTAGTTSVGSGTITGTIATGLVVINSAGSQAVVCSIVPRTEAVDGDPLGNNQRLVISGLAAGSVVTVRIAVSASNYAFGDVVEGLARVRISSGNTPGSGAPLNVTPPELAVTVSTATTGADKSYSCRCLDVVTPINEAYSLTLDTPPYQFKKGGSAIHGALAFMRHEVVIYGTGAAGHVTLDIAHPMLWAVDPSAA</sequence>
<evidence type="ECO:0000313" key="2">
    <source>
        <dbReference type="Proteomes" id="UP000199470"/>
    </source>
</evidence>
<dbReference type="SUPFAM" id="SSF52266">
    <property type="entry name" value="SGNH hydrolase"/>
    <property type="match status" value="1"/>
</dbReference>
<protein>
    <submittedName>
        <fullName evidence="1">Uncharacterized protein</fullName>
    </submittedName>
</protein>
<dbReference type="EMBL" id="FOTW01000026">
    <property type="protein sequence ID" value="SFM63750.1"/>
    <property type="molecule type" value="Genomic_DNA"/>
</dbReference>
<dbReference type="GO" id="GO:0016788">
    <property type="term" value="F:hydrolase activity, acting on ester bonds"/>
    <property type="evidence" value="ECO:0007669"/>
    <property type="project" value="UniProtKB-ARBA"/>
</dbReference>
<dbReference type="RefSeq" id="WP_093390205.1">
    <property type="nucleotide sequence ID" value="NZ_FOTW01000026.1"/>
</dbReference>
<accession>A0A1I4SHG5</accession>
<dbReference type="Proteomes" id="UP000199470">
    <property type="component" value="Unassembled WGS sequence"/>
</dbReference>
<evidence type="ECO:0000313" key="1">
    <source>
        <dbReference type="EMBL" id="SFM63750.1"/>
    </source>
</evidence>
<proteinExistence type="predicted"/>
<reference evidence="1 2" key="1">
    <citation type="submission" date="2016-10" db="EMBL/GenBank/DDBJ databases">
        <authorList>
            <person name="de Groot N.N."/>
        </authorList>
    </citation>
    <scope>NUCLEOTIDE SEQUENCE [LARGE SCALE GENOMIC DNA]</scope>
    <source>
        <strain evidence="1 2">ATCC 43154</strain>
    </source>
</reference>